<keyword evidence="2" id="KW-1185">Reference proteome</keyword>
<proteinExistence type="predicted"/>
<dbReference type="Proteomes" id="UP000294802">
    <property type="component" value="Unassembled WGS sequence"/>
</dbReference>
<reference evidence="1 2" key="1">
    <citation type="submission" date="2019-01" db="EMBL/GenBank/DDBJ databases">
        <title>Draft genome sequences of the type strains of six Macrococcus species.</title>
        <authorList>
            <person name="Mazhar S."/>
            <person name="Altermann E."/>
            <person name="Hill C."/>
            <person name="Mcauliffe O."/>
        </authorList>
    </citation>
    <scope>NUCLEOTIDE SEQUENCE [LARGE SCALE GENOMIC DNA]</scope>
    <source>
        <strain evidence="1 2">CCM4815</strain>
    </source>
</reference>
<dbReference type="EMBL" id="SCWB01000011">
    <property type="protein sequence ID" value="TDM10459.1"/>
    <property type="molecule type" value="Genomic_DNA"/>
</dbReference>
<name>A0A4R6BUB7_9STAP</name>
<accession>A0A4R6BUB7</accession>
<organism evidence="1 2">
    <name type="scientific">Macrococcus lamae</name>
    <dbReference type="NCBI Taxonomy" id="198484"/>
    <lineage>
        <taxon>Bacteria</taxon>
        <taxon>Bacillati</taxon>
        <taxon>Bacillota</taxon>
        <taxon>Bacilli</taxon>
        <taxon>Bacillales</taxon>
        <taxon>Staphylococcaceae</taxon>
        <taxon>Macrococcus</taxon>
    </lineage>
</organism>
<sequence>MTKGSLNTVYFCACIQNTWSSCRKGDIIMRELANHILSVAHRSDSPITNLQLQKIMYFTLGFMIQNNISINFARDIFEESPMEAWLYGPVVPEIYETYKKYKSSPIPDEGEISEILEVPQLGLVIRNLIDINPFILVEISHEHRFWDQHRNAIVHTNERPQYTFDDLVEAFNG</sequence>
<dbReference type="AlphaFoldDB" id="A0A4R6BUB7"/>
<gene>
    <name evidence="1" type="ORF">ERX29_07250</name>
</gene>
<protein>
    <submittedName>
        <fullName evidence="1">DUF4065 domain-containing protein</fullName>
    </submittedName>
</protein>
<comment type="caution">
    <text evidence="1">The sequence shown here is derived from an EMBL/GenBank/DDBJ whole genome shotgun (WGS) entry which is preliminary data.</text>
</comment>
<dbReference type="PROSITE" id="PS51257">
    <property type="entry name" value="PROKAR_LIPOPROTEIN"/>
    <property type="match status" value="1"/>
</dbReference>
<evidence type="ECO:0000313" key="2">
    <source>
        <dbReference type="Proteomes" id="UP000294802"/>
    </source>
</evidence>
<evidence type="ECO:0000313" key="1">
    <source>
        <dbReference type="EMBL" id="TDM10459.1"/>
    </source>
</evidence>
<dbReference type="OrthoDB" id="9799173at2"/>